<dbReference type="SUPFAM" id="SSF53383">
    <property type="entry name" value="PLP-dependent transferases"/>
    <property type="match status" value="1"/>
</dbReference>
<evidence type="ECO:0000256" key="3">
    <source>
        <dbReference type="ARBA" id="ARBA00022898"/>
    </source>
</evidence>
<evidence type="ECO:0000313" key="8">
    <source>
        <dbReference type="Proteomes" id="UP000284219"/>
    </source>
</evidence>
<evidence type="ECO:0000313" key="7">
    <source>
        <dbReference type="EMBL" id="RKD24977.1"/>
    </source>
</evidence>
<gene>
    <name evidence="7" type="ORF">BEP19_03835</name>
</gene>
<protein>
    <recommendedName>
        <fullName evidence="2">cysteine-S-conjugate beta-lyase</fullName>
        <ecNumber evidence="2">4.4.1.13</ecNumber>
    </recommendedName>
</protein>
<dbReference type="AlphaFoldDB" id="A0A419SLM7"/>
<evidence type="ECO:0000256" key="2">
    <source>
        <dbReference type="ARBA" id="ARBA00012224"/>
    </source>
</evidence>
<dbReference type="EC" id="4.4.1.13" evidence="2"/>
<name>A0A419SLM7_9BACL</name>
<feature type="domain" description="Aminotransferase class I/classII large" evidence="6">
    <location>
        <begin position="38"/>
        <end position="371"/>
    </location>
</feature>
<dbReference type="Pfam" id="PF00155">
    <property type="entry name" value="Aminotran_1_2"/>
    <property type="match status" value="1"/>
</dbReference>
<proteinExistence type="inferred from homology"/>
<dbReference type="Gene3D" id="3.90.1150.10">
    <property type="entry name" value="Aspartate Aminotransferase, domain 1"/>
    <property type="match status" value="1"/>
</dbReference>
<dbReference type="CDD" id="cd00609">
    <property type="entry name" value="AAT_like"/>
    <property type="match status" value="1"/>
</dbReference>
<evidence type="ECO:0000256" key="1">
    <source>
        <dbReference type="ARBA" id="ARBA00001933"/>
    </source>
</evidence>
<evidence type="ECO:0000259" key="6">
    <source>
        <dbReference type="Pfam" id="PF00155"/>
    </source>
</evidence>
<keyword evidence="8" id="KW-1185">Reference proteome</keyword>
<evidence type="ECO:0000256" key="5">
    <source>
        <dbReference type="ARBA" id="ARBA00037974"/>
    </source>
</evidence>
<dbReference type="PANTHER" id="PTHR43525:SF1">
    <property type="entry name" value="PROTEIN MALY"/>
    <property type="match status" value="1"/>
</dbReference>
<dbReference type="OrthoDB" id="9802872at2"/>
<comment type="similarity">
    <text evidence="5">Belongs to the class-II pyridoxal-phosphate-dependent aminotransferase family. MalY/PatB cystathionine beta-lyase subfamily.</text>
</comment>
<dbReference type="NCBIfam" id="TIGR04350">
    <property type="entry name" value="C_S_lyase_PatB"/>
    <property type="match status" value="1"/>
</dbReference>
<dbReference type="InterPro" id="IPR015421">
    <property type="entry name" value="PyrdxlP-dep_Trfase_major"/>
</dbReference>
<dbReference type="Proteomes" id="UP000284219">
    <property type="component" value="Unassembled WGS sequence"/>
</dbReference>
<dbReference type="InterPro" id="IPR004839">
    <property type="entry name" value="Aminotransferase_I/II_large"/>
</dbReference>
<comment type="cofactor">
    <cofactor evidence="1">
        <name>pyridoxal 5'-phosphate</name>
        <dbReference type="ChEBI" id="CHEBI:597326"/>
    </cofactor>
</comment>
<dbReference type="GO" id="GO:0030170">
    <property type="term" value="F:pyridoxal phosphate binding"/>
    <property type="evidence" value="ECO:0007669"/>
    <property type="project" value="InterPro"/>
</dbReference>
<dbReference type="InterPro" id="IPR015422">
    <property type="entry name" value="PyrdxlP-dep_Trfase_small"/>
</dbReference>
<dbReference type="Gene3D" id="3.40.640.10">
    <property type="entry name" value="Type I PLP-dependent aspartate aminotransferase-like (Major domain)"/>
    <property type="match status" value="1"/>
</dbReference>
<dbReference type="InterPro" id="IPR027619">
    <property type="entry name" value="C-S_lyase_PatB-like"/>
</dbReference>
<dbReference type="RefSeq" id="WP_120188794.1">
    <property type="nucleotide sequence ID" value="NZ_MCHY01000007.1"/>
</dbReference>
<keyword evidence="4 7" id="KW-0456">Lyase</keyword>
<dbReference type="PANTHER" id="PTHR43525">
    <property type="entry name" value="PROTEIN MALY"/>
    <property type="match status" value="1"/>
</dbReference>
<sequence>MSYNFDQIIDRHNTFSNKWDQTEKLFGDKDALPMWIADMDFPAPPEVIQALRERIDHGIYGYTLKPDSYFQALIDWVERRQGWTIQKEWITSSPGIVTALSILVSTLTEPGDKVLIQTPVYPPFFQVVKRNKRELVTNELQLENGRYTIDFAQLEQQFKAGVKMMLLCSPHNPVGRVWTKAELERLGALCVQYGVIVVSDEIHADLLFSGHVHQPFAPLSEALLQQTVTCYAPSKTFNVAGLKSSFVIIANDALRAKYDEMLYNLNLESESFFGVSAVEAAFRHGESWLISLMEYVEENLQLLLDTFAKRIPQIEVIQPEGTYLVWLDCRKLGLDSSELHAFMCKKAKVGLNQGTAFGTDGAGFLRMNIACPRSILVDGLDRIERAVNEAFPQK</sequence>
<keyword evidence="3" id="KW-0663">Pyridoxal phosphate</keyword>
<comment type="caution">
    <text evidence="7">The sequence shown here is derived from an EMBL/GenBank/DDBJ whole genome shotgun (WGS) entry which is preliminary data.</text>
</comment>
<organism evidence="7 8">
    <name type="scientific">Ammoniphilus oxalaticus</name>
    <dbReference type="NCBI Taxonomy" id="66863"/>
    <lineage>
        <taxon>Bacteria</taxon>
        <taxon>Bacillati</taxon>
        <taxon>Bacillota</taxon>
        <taxon>Bacilli</taxon>
        <taxon>Bacillales</taxon>
        <taxon>Paenibacillaceae</taxon>
        <taxon>Aneurinibacillus group</taxon>
        <taxon>Ammoniphilus</taxon>
    </lineage>
</organism>
<dbReference type="EMBL" id="MCHY01000007">
    <property type="protein sequence ID" value="RKD24977.1"/>
    <property type="molecule type" value="Genomic_DNA"/>
</dbReference>
<evidence type="ECO:0000256" key="4">
    <source>
        <dbReference type="ARBA" id="ARBA00023239"/>
    </source>
</evidence>
<dbReference type="InterPro" id="IPR015424">
    <property type="entry name" value="PyrdxlP-dep_Trfase"/>
</dbReference>
<dbReference type="GO" id="GO:0047804">
    <property type="term" value="F:cysteine-S-conjugate beta-lyase activity"/>
    <property type="evidence" value="ECO:0007669"/>
    <property type="project" value="UniProtKB-EC"/>
</dbReference>
<dbReference type="InterPro" id="IPR051798">
    <property type="entry name" value="Class-II_PLP-Dep_Aminotrans"/>
</dbReference>
<reference evidence="7 8" key="1">
    <citation type="submission" date="2016-08" db="EMBL/GenBank/DDBJ databases">
        <title>Novel Firmicute Genomes.</title>
        <authorList>
            <person name="Poppleton D.I."/>
            <person name="Gribaldo S."/>
        </authorList>
    </citation>
    <scope>NUCLEOTIDE SEQUENCE [LARGE SCALE GENOMIC DNA]</scope>
    <source>
        <strain evidence="7 8">RAOx-1</strain>
    </source>
</reference>
<accession>A0A419SLM7</accession>